<feature type="non-terminal residue" evidence="1">
    <location>
        <position position="341"/>
    </location>
</feature>
<organism evidence="1 2">
    <name type="scientific">Dentiscutata heterogama</name>
    <dbReference type="NCBI Taxonomy" id="1316150"/>
    <lineage>
        <taxon>Eukaryota</taxon>
        <taxon>Fungi</taxon>
        <taxon>Fungi incertae sedis</taxon>
        <taxon>Mucoromycota</taxon>
        <taxon>Glomeromycotina</taxon>
        <taxon>Glomeromycetes</taxon>
        <taxon>Diversisporales</taxon>
        <taxon>Gigasporaceae</taxon>
        <taxon>Dentiscutata</taxon>
    </lineage>
</organism>
<reference evidence="1" key="1">
    <citation type="submission" date="2021-06" db="EMBL/GenBank/DDBJ databases">
        <authorList>
            <person name="Kallberg Y."/>
            <person name="Tangrot J."/>
            <person name="Rosling A."/>
        </authorList>
    </citation>
    <scope>NUCLEOTIDE SEQUENCE</scope>
    <source>
        <strain evidence="1">IL203A</strain>
    </source>
</reference>
<accession>A0ACA9PU67</accession>
<gene>
    <name evidence="1" type="ORF">DHETER_LOCUS12653</name>
</gene>
<protein>
    <submittedName>
        <fullName evidence="1">15082_t:CDS:1</fullName>
    </submittedName>
</protein>
<dbReference type="EMBL" id="CAJVPU010031794">
    <property type="protein sequence ID" value="CAG8717853.1"/>
    <property type="molecule type" value="Genomic_DNA"/>
</dbReference>
<keyword evidence="2" id="KW-1185">Reference proteome</keyword>
<sequence length="341" mass="38287">QDKETSRIPFLYENGNGSLGSNGYHFGSLYVPPMPAPIPGDTDVYSVLNNESANSSMVDLSASQNRINIKNMLIFDHHGDDDMWLRTDDDNVSIITGSGVSVSNASFVTASDGDEEDDESFNESDNDDKTIGHNTPIIIDDSDSDYYVNKTELSPDEHHYSMSPPVAKSIPYGSYLRRYKQSSLRSSSAPFQSSFLQPPRVSFIPARKSPSFKSSPFLKLMNESTASSDDIVPDQSLNTQDEAEEKMTIIFETTKTVKVLLTPIFLKIVEEFLEAIKKEDWNMEAMFDKMQMDYVGELTKLFPFKFSTTSFGVSIHKVHLHFIQDVMLPDDLTNVNDEYPS</sequence>
<feature type="non-terminal residue" evidence="1">
    <location>
        <position position="1"/>
    </location>
</feature>
<comment type="caution">
    <text evidence="1">The sequence shown here is derived from an EMBL/GenBank/DDBJ whole genome shotgun (WGS) entry which is preliminary data.</text>
</comment>
<proteinExistence type="predicted"/>
<evidence type="ECO:0000313" key="2">
    <source>
        <dbReference type="Proteomes" id="UP000789702"/>
    </source>
</evidence>
<evidence type="ECO:0000313" key="1">
    <source>
        <dbReference type="EMBL" id="CAG8717853.1"/>
    </source>
</evidence>
<name>A0ACA9PU67_9GLOM</name>
<dbReference type="Proteomes" id="UP000789702">
    <property type="component" value="Unassembled WGS sequence"/>
</dbReference>